<sequence length="233" mass="26367">MFGIFDYDSELLFNPEGRIKQLEFIKKTTELGNTTVALCNSRVGVLIAHVPKRTKLAEPQQKVFEINNKTLFTFSGITNDGLSIVRYLKNQSVFENVIKDRDLHHLYCFDSLCFDAALRTIYSSDRLYGVAGILMTDFNGIKVVEFEPVGYVREVIGASIGNKSQSCRTILEDEADAIKNGQEKDLISLGLRALKNAYPDPDEQALKQEDIYIYVMEENKGIRIVDSGFVEFE</sequence>
<evidence type="ECO:0008006" key="4">
    <source>
        <dbReference type="Google" id="ProtNLM"/>
    </source>
</evidence>
<dbReference type="VEuPathDB" id="MicrosporidiaDB:VICG_01881"/>
<evidence type="ECO:0000313" key="3">
    <source>
        <dbReference type="Proteomes" id="UP000011082"/>
    </source>
</evidence>
<dbReference type="Proteomes" id="UP000011082">
    <property type="component" value="Unassembled WGS sequence"/>
</dbReference>
<dbReference type="SUPFAM" id="SSF56235">
    <property type="entry name" value="N-terminal nucleophile aminohydrolases (Ntn hydrolases)"/>
    <property type="match status" value="1"/>
</dbReference>
<name>L2GJQ1_VITCO</name>
<dbReference type="AlphaFoldDB" id="L2GJQ1"/>
<dbReference type="GeneID" id="19882591"/>
<keyword evidence="1" id="KW-0647">Proteasome</keyword>
<dbReference type="EMBL" id="JH370150">
    <property type="protein sequence ID" value="ELA41088.1"/>
    <property type="molecule type" value="Genomic_DNA"/>
</dbReference>
<dbReference type="OMA" id="MSSKERY"/>
<accession>L2GJQ1</accession>
<dbReference type="STRING" id="993615.L2GJQ1"/>
<evidence type="ECO:0000256" key="1">
    <source>
        <dbReference type="ARBA" id="ARBA00022942"/>
    </source>
</evidence>
<dbReference type="GO" id="GO:0005839">
    <property type="term" value="C:proteasome core complex"/>
    <property type="evidence" value="ECO:0007669"/>
    <property type="project" value="InterPro"/>
</dbReference>
<organism evidence="2 3">
    <name type="scientific">Vittaforma corneae (strain ATCC 50505)</name>
    <name type="common">Microsporidian parasite</name>
    <name type="synonym">Nosema corneum</name>
    <dbReference type="NCBI Taxonomy" id="993615"/>
    <lineage>
        <taxon>Eukaryota</taxon>
        <taxon>Fungi</taxon>
        <taxon>Fungi incertae sedis</taxon>
        <taxon>Microsporidia</taxon>
        <taxon>Nosematidae</taxon>
        <taxon>Vittaforma</taxon>
    </lineage>
</organism>
<dbReference type="OrthoDB" id="431557at2759"/>
<dbReference type="InParanoid" id="L2GJQ1"/>
<dbReference type="InterPro" id="IPR050115">
    <property type="entry name" value="Proteasome_alpha"/>
</dbReference>
<dbReference type="Gene3D" id="3.60.20.10">
    <property type="entry name" value="Glutamine Phosphoribosylpyrophosphate, subunit 1, domain 1"/>
    <property type="match status" value="1"/>
</dbReference>
<dbReference type="PANTHER" id="PTHR11599">
    <property type="entry name" value="PROTEASOME SUBUNIT ALPHA/BETA"/>
    <property type="match status" value="1"/>
</dbReference>
<reference evidence="3" key="1">
    <citation type="submission" date="2011-05" db="EMBL/GenBank/DDBJ databases">
        <title>The genome sequence of Vittaforma corneae strain ATCC 50505.</title>
        <authorList>
            <consortium name="The Broad Institute Genome Sequencing Platform"/>
            <person name="Cuomo C."/>
            <person name="Didier E."/>
            <person name="Bowers L."/>
            <person name="Young S.K."/>
            <person name="Zeng Q."/>
            <person name="Gargeya S."/>
            <person name="Fitzgerald M."/>
            <person name="Haas B."/>
            <person name="Abouelleil A."/>
            <person name="Alvarado L."/>
            <person name="Arachchi H.M."/>
            <person name="Berlin A."/>
            <person name="Chapman S.B."/>
            <person name="Gearin G."/>
            <person name="Goldberg J."/>
            <person name="Griggs A."/>
            <person name="Gujja S."/>
            <person name="Hansen M."/>
            <person name="Heiman D."/>
            <person name="Howarth C."/>
            <person name="Larimer J."/>
            <person name="Lui A."/>
            <person name="MacDonald P.J.P."/>
            <person name="McCowen C."/>
            <person name="Montmayeur A."/>
            <person name="Murphy C."/>
            <person name="Neiman D."/>
            <person name="Pearson M."/>
            <person name="Priest M."/>
            <person name="Roberts A."/>
            <person name="Saif S."/>
            <person name="Shea T."/>
            <person name="Sisk P."/>
            <person name="Stolte C."/>
            <person name="Sykes S."/>
            <person name="Wortman J."/>
            <person name="Nusbaum C."/>
            <person name="Birren B."/>
        </authorList>
    </citation>
    <scope>NUCLEOTIDE SEQUENCE [LARGE SCALE GENOMIC DNA]</scope>
    <source>
        <strain evidence="3">ATCC 50505</strain>
    </source>
</reference>
<dbReference type="InterPro" id="IPR029055">
    <property type="entry name" value="Ntn_hydrolases_N"/>
</dbReference>
<dbReference type="GO" id="GO:0051603">
    <property type="term" value="P:proteolysis involved in protein catabolic process"/>
    <property type="evidence" value="ECO:0007669"/>
    <property type="project" value="InterPro"/>
</dbReference>
<gene>
    <name evidence="2" type="ORF">VICG_01881</name>
</gene>
<proteinExistence type="predicted"/>
<dbReference type="RefSeq" id="XP_007605326.1">
    <property type="nucleotide sequence ID" value="XM_007605264.1"/>
</dbReference>
<dbReference type="InterPro" id="IPR001353">
    <property type="entry name" value="Proteasome_sua/b"/>
</dbReference>
<evidence type="ECO:0000313" key="2">
    <source>
        <dbReference type="EMBL" id="ELA41088.1"/>
    </source>
</evidence>
<dbReference type="Pfam" id="PF00227">
    <property type="entry name" value="Proteasome"/>
    <property type="match status" value="1"/>
</dbReference>
<keyword evidence="3" id="KW-1185">Reference proteome</keyword>
<dbReference type="HOGENOM" id="CLU_035750_8_1_1"/>
<protein>
    <recommendedName>
        <fullName evidence="4">Proteasome alpha-type subunits domain-containing protein</fullName>
    </recommendedName>
</protein>